<organism evidence="2">
    <name type="scientific">Homalodisca liturata</name>
    <dbReference type="NCBI Taxonomy" id="320908"/>
    <lineage>
        <taxon>Eukaryota</taxon>
        <taxon>Metazoa</taxon>
        <taxon>Ecdysozoa</taxon>
        <taxon>Arthropoda</taxon>
        <taxon>Hexapoda</taxon>
        <taxon>Insecta</taxon>
        <taxon>Pterygota</taxon>
        <taxon>Neoptera</taxon>
        <taxon>Paraneoptera</taxon>
        <taxon>Hemiptera</taxon>
        <taxon>Auchenorrhyncha</taxon>
        <taxon>Membracoidea</taxon>
        <taxon>Cicadellidae</taxon>
        <taxon>Cicadellinae</taxon>
        <taxon>Proconiini</taxon>
        <taxon>Homalodisca</taxon>
    </lineage>
</organism>
<evidence type="ECO:0000256" key="1">
    <source>
        <dbReference type="SAM" id="MobiDB-lite"/>
    </source>
</evidence>
<proteinExistence type="predicted"/>
<feature type="compositionally biased region" description="Basic residues" evidence="1">
    <location>
        <begin position="1"/>
        <end position="24"/>
    </location>
</feature>
<accession>A0A1B6HEE6</accession>
<gene>
    <name evidence="2" type="ORF">g.7044</name>
</gene>
<feature type="region of interest" description="Disordered" evidence="1">
    <location>
        <begin position="64"/>
        <end position="83"/>
    </location>
</feature>
<sequence>MLTMPRRKRPNIGRRSRSNVRRATSRANRTDDQQETDNDNSRIGMAHLRSTVNQNEVDRQRMQRVRAHRSQQQRAREKEIDRFRKRNAPVNLERAAFSYDPEIDYSADKYSRSK</sequence>
<dbReference type="AlphaFoldDB" id="A0A1B6HEE6"/>
<reference evidence="2" key="1">
    <citation type="submission" date="2015-11" db="EMBL/GenBank/DDBJ databases">
        <title>De novo transcriptome assembly of four potential Pierce s Disease insect vectors from Arizona vineyards.</title>
        <authorList>
            <person name="Tassone E.E."/>
        </authorList>
    </citation>
    <scope>NUCLEOTIDE SEQUENCE</scope>
</reference>
<name>A0A1B6HEE6_9HEMI</name>
<protein>
    <submittedName>
        <fullName evidence="2">Uncharacterized protein</fullName>
    </submittedName>
</protein>
<evidence type="ECO:0000313" key="2">
    <source>
        <dbReference type="EMBL" id="JAS73058.1"/>
    </source>
</evidence>
<dbReference type="EMBL" id="GECU01034648">
    <property type="protein sequence ID" value="JAS73058.1"/>
    <property type="molecule type" value="Transcribed_RNA"/>
</dbReference>
<feature type="region of interest" description="Disordered" evidence="1">
    <location>
        <begin position="1"/>
        <end position="58"/>
    </location>
</feature>